<sequence>MTHKETFHTFPDYRAANLPRILSSIDRDPFSPSFGCADRLYWGWKLIDYPDAALQRVALLLHLINHEKYTSEINAVFRFASKIQHRDGSFDQAFPNEHSHALSAFLLCDFTEICLGDHQLFVEYQEMLIHAGNYLIQHDEEHGFISNHLAGAATGLYKLFILTHDEKYKNRSNYYENRVLSRQSEEGWYLEYNGADPSYQTLCVYYLAQLYEMTKNETLWESLRKATDFVSYFAHPDGSFGGEYGSRNCEIIYPGGIALLAKYIPCAAPLLGWCISAYQGNRTVTPLSVDMQNLTPLFSNVLFAEFILKQNDILKIPEQKLPYENLDFERTFEEAGIDIRNSTEFYTVISWKKGGVIKSFNKSTNRVRLDDCGILLEKKGRMFGTTQMLSDLNIVERKSDRIKIKSPVFAIKRPLPDPFSFLILRFLNLTFWKLKWLRELGKKALVRFLMRQCTRLNYSIEREIIFQSNGEPLLTDKLIPGNPAISLLTGKKYSMMHMASSKYFYERSSI</sequence>
<dbReference type="InterPro" id="IPR008930">
    <property type="entry name" value="Terpenoid_cyclase/PrenylTrfase"/>
</dbReference>
<dbReference type="EMBL" id="MHFR01000042">
    <property type="protein sequence ID" value="OGW97417.1"/>
    <property type="molecule type" value="Genomic_DNA"/>
</dbReference>
<gene>
    <name evidence="1" type="ORF">A3G33_09505</name>
</gene>
<comment type="caution">
    <text evidence="1">The sequence shown here is derived from an EMBL/GenBank/DDBJ whole genome shotgun (WGS) entry which is preliminary data.</text>
</comment>
<evidence type="ECO:0000313" key="1">
    <source>
        <dbReference type="EMBL" id="OGW97417.1"/>
    </source>
</evidence>
<accession>A0A1G1KX01</accession>
<dbReference type="SUPFAM" id="SSF48239">
    <property type="entry name" value="Terpenoid cyclases/Protein prenyltransferases"/>
    <property type="match status" value="1"/>
</dbReference>
<protein>
    <submittedName>
        <fullName evidence="1">Uncharacterized protein</fullName>
    </submittedName>
</protein>
<reference evidence="1 2" key="1">
    <citation type="journal article" date="2016" name="Nat. Commun.">
        <title>Thousands of microbial genomes shed light on interconnected biogeochemical processes in an aquifer system.</title>
        <authorList>
            <person name="Anantharaman K."/>
            <person name="Brown C.T."/>
            <person name="Hug L.A."/>
            <person name="Sharon I."/>
            <person name="Castelle C.J."/>
            <person name="Probst A.J."/>
            <person name="Thomas B.C."/>
            <person name="Singh A."/>
            <person name="Wilkins M.J."/>
            <person name="Karaoz U."/>
            <person name="Brodie E.L."/>
            <person name="Williams K.H."/>
            <person name="Hubbard S.S."/>
            <person name="Banfield J.F."/>
        </authorList>
    </citation>
    <scope>NUCLEOTIDE SEQUENCE [LARGE SCALE GENOMIC DNA]</scope>
</reference>
<evidence type="ECO:0000313" key="2">
    <source>
        <dbReference type="Proteomes" id="UP000178187"/>
    </source>
</evidence>
<proteinExistence type="predicted"/>
<dbReference type="AlphaFoldDB" id="A0A1G1KX01"/>
<dbReference type="Proteomes" id="UP000178187">
    <property type="component" value="Unassembled WGS sequence"/>
</dbReference>
<organism evidence="1 2">
    <name type="scientific">Candidatus Danuiimicrobium aquiferis</name>
    <dbReference type="NCBI Taxonomy" id="1801832"/>
    <lineage>
        <taxon>Bacteria</taxon>
        <taxon>Pseudomonadati</taxon>
        <taxon>Candidatus Omnitrophota</taxon>
        <taxon>Candidatus Danuiimicrobium</taxon>
    </lineage>
</organism>
<dbReference type="Gene3D" id="1.50.10.20">
    <property type="match status" value="1"/>
</dbReference>
<name>A0A1G1KX01_9BACT</name>